<proteinExistence type="predicted"/>
<dbReference type="EMBL" id="CP024955">
    <property type="protein sequence ID" value="ATY84496.1"/>
    <property type="molecule type" value="Genomic_DNA"/>
</dbReference>
<accession>A0A2K8N592</accession>
<evidence type="ECO:0000313" key="2">
    <source>
        <dbReference type="Proteomes" id="UP000231932"/>
    </source>
</evidence>
<evidence type="ECO:0000313" key="1">
    <source>
        <dbReference type="EMBL" id="ATY84496.1"/>
    </source>
</evidence>
<keyword evidence="2" id="KW-1185">Reference proteome</keyword>
<dbReference type="Proteomes" id="UP000231932">
    <property type="component" value="Chromosome"/>
</dbReference>
<dbReference type="KEGG" id="kyr:CVV65_05595"/>
<dbReference type="AlphaFoldDB" id="A0A2K8N592"/>
<protein>
    <submittedName>
        <fullName evidence="1">Uncharacterized protein</fullName>
    </submittedName>
</protein>
<organism evidence="1 2">
    <name type="scientific">Kyrpidia spormannii</name>
    <dbReference type="NCBI Taxonomy" id="2055160"/>
    <lineage>
        <taxon>Bacteria</taxon>
        <taxon>Bacillati</taxon>
        <taxon>Bacillota</taxon>
        <taxon>Bacilli</taxon>
        <taxon>Bacillales</taxon>
        <taxon>Alicyclobacillaceae</taxon>
        <taxon>Kyrpidia</taxon>
    </lineage>
</organism>
<reference evidence="2" key="1">
    <citation type="submission" date="2017-11" db="EMBL/GenBank/DDBJ databases">
        <title>Complete Genome Sequence of Kyrpidia sp. Strain EA-1, a thermophilic, hydrogen-oxidizing Bacterium, isolated from the Azores.</title>
        <authorList>
            <person name="Reiner J.E."/>
            <person name="Lapp C.J."/>
            <person name="Bunk B."/>
            <person name="Gescher J."/>
        </authorList>
    </citation>
    <scope>NUCLEOTIDE SEQUENCE [LARGE SCALE GENOMIC DNA]</scope>
    <source>
        <strain evidence="2">EA-1</strain>
    </source>
</reference>
<name>A0A2K8N592_9BACL</name>
<sequence length="62" mass="7370">MESKGQREVWRVTGLGWSRGKLRDWVTKIEEDLLCFTNGRERKEVVPVVVDFRDGLFLQFTR</sequence>
<gene>
    <name evidence="1" type="ORF">CVV65_05595</name>
</gene>